<accession>A0A9X0UFH1</accession>
<evidence type="ECO:0000313" key="3">
    <source>
        <dbReference type="Proteomes" id="UP000600101"/>
    </source>
</evidence>
<dbReference type="Gene3D" id="2.60.120.10">
    <property type="entry name" value="Jelly Rolls"/>
    <property type="match status" value="1"/>
</dbReference>
<dbReference type="RefSeq" id="WP_186773490.1">
    <property type="nucleotide sequence ID" value="NZ_JACOMF010000076.1"/>
</dbReference>
<protein>
    <submittedName>
        <fullName evidence="2">Cupin</fullName>
    </submittedName>
</protein>
<evidence type="ECO:0000313" key="2">
    <source>
        <dbReference type="EMBL" id="MBC4018747.1"/>
    </source>
</evidence>
<evidence type="ECO:0000259" key="1">
    <source>
        <dbReference type="Pfam" id="PF07883"/>
    </source>
</evidence>
<gene>
    <name evidence="2" type="ORF">H7965_26160</name>
</gene>
<dbReference type="EMBL" id="JACOMF010000076">
    <property type="protein sequence ID" value="MBC4018747.1"/>
    <property type="molecule type" value="Genomic_DNA"/>
</dbReference>
<dbReference type="InterPro" id="IPR011051">
    <property type="entry name" value="RmlC_Cupin_sf"/>
</dbReference>
<comment type="caution">
    <text evidence="2">The sequence shown here is derived from an EMBL/GenBank/DDBJ whole genome shotgun (WGS) entry which is preliminary data.</text>
</comment>
<organism evidence="2 3">
    <name type="scientific">Siccirubricoccus deserti</name>
    <dbReference type="NCBI Taxonomy" id="2013562"/>
    <lineage>
        <taxon>Bacteria</taxon>
        <taxon>Pseudomonadati</taxon>
        <taxon>Pseudomonadota</taxon>
        <taxon>Alphaproteobacteria</taxon>
        <taxon>Acetobacterales</taxon>
        <taxon>Roseomonadaceae</taxon>
        <taxon>Siccirubricoccus</taxon>
    </lineage>
</organism>
<keyword evidence="3" id="KW-1185">Reference proteome</keyword>
<name>A0A9X0UFH1_9PROT</name>
<dbReference type="AlphaFoldDB" id="A0A9X0UFH1"/>
<feature type="domain" description="Cupin type-2" evidence="1">
    <location>
        <begin position="23"/>
        <end position="72"/>
    </location>
</feature>
<reference evidence="2" key="1">
    <citation type="submission" date="2020-08" db="EMBL/GenBank/DDBJ databases">
        <authorList>
            <person name="Hu Y."/>
            <person name="Nguyen S.V."/>
            <person name="Li F."/>
            <person name="Fanning S."/>
        </authorList>
    </citation>
    <scope>NUCLEOTIDE SEQUENCE</scope>
    <source>
        <strain evidence="2">SYSU D8009</strain>
    </source>
</reference>
<proteinExistence type="predicted"/>
<dbReference type="InterPro" id="IPR014710">
    <property type="entry name" value="RmlC-like_jellyroll"/>
</dbReference>
<dbReference type="Proteomes" id="UP000600101">
    <property type="component" value="Unassembled WGS sequence"/>
</dbReference>
<dbReference type="InterPro" id="IPR013096">
    <property type="entry name" value="Cupin_2"/>
</dbReference>
<dbReference type="SUPFAM" id="SSF51182">
    <property type="entry name" value="RmlC-like cupins"/>
    <property type="match status" value="1"/>
</dbReference>
<dbReference type="Pfam" id="PF07883">
    <property type="entry name" value="Cupin_2"/>
    <property type="match status" value="1"/>
</dbReference>
<sequence length="96" mass="10228">MDAKEFEDALVRDGFSAEVRVTEAGKVTPEHSHPFDVRALVLDGEITLTTTGSSRTYRQGEVFTMAAGCAHAEAIGPEGVRNLVGRRLPTQAAEAG</sequence>